<comment type="subunit">
    <text evidence="5">Homodimer. The dihydroxyacetone kinase complex is composed of a homodimer of DhaM, a homodimer of DhaK and the subunit DhaL.</text>
</comment>
<dbReference type="InterPro" id="IPR012844">
    <property type="entry name" value="DhaM_N"/>
</dbReference>
<dbReference type="OrthoDB" id="7065393at2"/>
<organism evidence="8 9">
    <name type="scientific">Halolactibacillus halophilus</name>
    <dbReference type="NCBI Taxonomy" id="306540"/>
    <lineage>
        <taxon>Bacteria</taxon>
        <taxon>Bacillati</taxon>
        <taxon>Bacillota</taxon>
        <taxon>Bacilli</taxon>
        <taxon>Bacillales</taxon>
        <taxon>Bacillaceae</taxon>
        <taxon>Halolactibacillus</taxon>
    </lineage>
</organism>
<dbReference type="GO" id="GO:0016020">
    <property type="term" value="C:membrane"/>
    <property type="evidence" value="ECO:0007669"/>
    <property type="project" value="InterPro"/>
</dbReference>
<protein>
    <recommendedName>
        <fullName evidence="3">phosphoenolpyruvate--glycerone phosphotransferase</fullName>
        <ecNumber evidence="3">2.7.1.121</ecNumber>
    </recommendedName>
</protein>
<comment type="catalytic activity">
    <reaction evidence="1">
        <text>dihydroxyacetone + phosphoenolpyruvate = dihydroxyacetone phosphate + pyruvate</text>
        <dbReference type="Rhea" id="RHEA:18381"/>
        <dbReference type="ChEBI" id="CHEBI:15361"/>
        <dbReference type="ChEBI" id="CHEBI:16016"/>
        <dbReference type="ChEBI" id="CHEBI:57642"/>
        <dbReference type="ChEBI" id="CHEBI:58702"/>
        <dbReference type="EC" id="2.7.1.121"/>
    </reaction>
</comment>
<evidence type="ECO:0000313" key="7">
    <source>
        <dbReference type="EMBL" id="GEM01648.1"/>
    </source>
</evidence>
<dbReference type="RefSeq" id="WP_089832175.1">
    <property type="nucleotide sequence ID" value="NZ_BJWI01000013.1"/>
</dbReference>
<evidence type="ECO:0000256" key="5">
    <source>
        <dbReference type="ARBA" id="ARBA00046577"/>
    </source>
</evidence>
<evidence type="ECO:0000313" key="8">
    <source>
        <dbReference type="EMBL" id="SFP42462.1"/>
    </source>
</evidence>
<comment type="function">
    <text evidence="2">Component of the dihydroxyacetone kinase complex, which is responsible for the phosphoenolpyruvate (PEP)-dependent phosphorylation of dihydroxyacetone. DhaM serves as the phosphoryl donor. Is phosphorylated by phosphoenolpyruvate in an EI- and HPr-dependent reaction, and a phosphorelay system on histidine residues finally leads to phosphoryl transfer to DhaL and dihydroxyacetone.</text>
</comment>
<dbReference type="PANTHER" id="PTHR38594">
    <property type="entry name" value="PEP-DEPENDENT DIHYDROXYACETONE KINASE, PHOSPHORYL DONOR SUBUNIT DHAM"/>
    <property type="match status" value="1"/>
</dbReference>
<dbReference type="GO" id="GO:0019563">
    <property type="term" value="P:glycerol catabolic process"/>
    <property type="evidence" value="ECO:0007669"/>
    <property type="project" value="InterPro"/>
</dbReference>
<dbReference type="Proteomes" id="UP000321547">
    <property type="component" value="Unassembled WGS sequence"/>
</dbReference>
<dbReference type="AlphaFoldDB" id="A0A1I5Q8F1"/>
<dbReference type="SUPFAM" id="SSF53062">
    <property type="entry name" value="PTS system fructose IIA component-like"/>
    <property type="match status" value="1"/>
</dbReference>
<dbReference type="GO" id="GO:0047324">
    <property type="term" value="F:phosphoenolpyruvate-glycerone phosphotransferase activity"/>
    <property type="evidence" value="ECO:0007669"/>
    <property type="project" value="UniProtKB-EC"/>
</dbReference>
<dbReference type="STRING" id="306540.SAMN05421839_11935"/>
<dbReference type="InterPro" id="IPR004701">
    <property type="entry name" value="PTS_EIIA_man-typ"/>
</dbReference>
<proteinExistence type="predicted"/>
<dbReference type="Gene3D" id="3.40.50.510">
    <property type="entry name" value="Phosphotransferase system, mannose-type IIA component"/>
    <property type="match status" value="1"/>
</dbReference>
<dbReference type="Proteomes" id="UP000242243">
    <property type="component" value="Unassembled WGS sequence"/>
</dbReference>
<keyword evidence="8" id="KW-0418">Kinase</keyword>
<dbReference type="PROSITE" id="PS51096">
    <property type="entry name" value="PTS_EIIA_TYPE_4"/>
    <property type="match status" value="1"/>
</dbReference>
<evidence type="ECO:0000313" key="9">
    <source>
        <dbReference type="Proteomes" id="UP000242243"/>
    </source>
</evidence>
<dbReference type="InterPro" id="IPR039643">
    <property type="entry name" value="DhaM"/>
</dbReference>
<evidence type="ECO:0000256" key="2">
    <source>
        <dbReference type="ARBA" id="ARBA00002788"/>
    </source>
</evidence>
<dbReference type="PANTHER" id="PTHR38594:SF1">
    <property type="entry name" value="PEP-DEPENDENT DIHYDROXYACETONE KINASE, PHOSPHORYL DONOR SUBUNIT DHAM"/>
    <property type="match status" value="1"/>
</dbReference>
<reference evidence="8 9" key="1">
    <citation type="submission" date="2016-10" db="EMBL/GenBank/DDBJ databases">
        <authorList>
            <person name="de Groot N.N."/>
        </authorList>
    </citation>
    <scope>NUCLEOTIDE SEQUENCE [LARGE SCALE GENOMIC DNA]</scope>
    <source>
        <strain evidence="8 9">DSM 17073</strain>
    </source>
</reference>
<evidence type="ECO:0000259" key="6">
    <source>
        <dbReference type="PROSITE" id="PS51096"/>
    </source>
</evidence>
<dbReference type="Pfam" id="PF03610">
    <property type="entry name" value="EIIA-man"/>
    <property type="match status" value="1"/>
</dbReference>
<evidence type="ECO:0000313" key="10">
    <source>
        <dbReference type="Proteomes" id="UP000321547"/>
    </source>
</evidence>
<dbReference type="GO" id="GO:0009401">
    <property type="term" value="P:phosphoenolpyruvate-dependent sugar phosphotransferase system"/>
    <property type="evidence" value="ECO:0007669"/>
    <property type="project" value="InterPro"/>
</dbReference>
<evidence type="ECO:0000256" key="4">
    <source>
        <dbReference type="ARBA" id="ARBA00022679"/>
    </source>
</evidence>
<dbReference type="EC" id="2.7.1.121" evidence="3"/>
<evidence type="ECO:0000256" key="3">
    <source>
        <dbReference type="ARBA" id="ARBA00012095"/>
    </source>
</evidence>
<keyword evidence="10" id="KW-1185">Reference proteome</keyword>
<accession>A0A1I5Q8F1</accession>
<dbReference type="EMBL" id="BJWI01000013">
    <property type="protein sequence ID" value="GEM01648.1"/>
    <property type="molecule type" value="Genomic_DNA"/>
</dbReference>
<name>A0A1I5Q8F1_9BACI</name>
<dbReference type="InterPro" id="IPR036662">
    <property type="entry name" value="PTS_EIIA_man-typ_sf"/>
</dbReference>
<evidence type="ECO:0000256" key="1">
    <source>
        <dbReference type="ARBA" id="ARBA00001113"/>
    </source>
</evidence>
<keyword evidence="4" id="KW-0808">Transferase</keyword>
<dbReference type="EMBL" id="FOXC01000019">
    <property type="protein sequence ID" value="SFP42462.1"/>
    <property type="molecule type" value="Genomic_DNA"/>
</dbReference>
<reference evidence="7 10" key="2">
    <citation type="submission" date="2019-07" db="EMBL/GenBank/DDBJ databases">
        <title>Whole genome shotgun sequence of Halolactibacillus halophilus NBRC 100868.</title>
        <authorList>
            <person name="Hosoyama A."/>
            <person name="Uohara A."/>
            <person name="Ohji S."/>
            <person name="Ichikawa N."/>
        </authorList>
    </citation>
    <scope>NUCLEOTIDE SEQUENCE [LARGE SCALE GENOMIC DNA]</scope>
    <source>
        <strain evidence="7 10">NBRC 100868</strain>
    </source>
</reference>
<sequence length="122" mass="13079">MTLGIVVASHVDHIAEGVHRLLKESAPDVSITYAGGTDDGEVGSSYALIEAAIEQNDSDTLYCFYDLGSAKMTLEMVSEMTDKDVTIIDAAFIEGAYTACALIQGGYKQAEIDDQLEPLKVK</sequence>
<feature type="domain" description="PTS EIIA type-4" evidence="6">
    <location>
        <begin position="2"/>
        <end position="122"/>
    </location>
</feature>
<dbReference type="NCBIfam" id="TIGR02364">
    <property type="entry name" value="dha_pts"/>
    <property type="match status" value="1"/>
</dbReference>
<gene>
    <name evidence="7" type="ORF">HHA03_11800</name>
    <name evidence="8" type="ORF">SAMN05421839_11935</name>
</gene>